<dbReference type="InterPro" id="IPR032675">
    <property type="entry name" value="LRR_dom_sf"/>
</dbReference>
<keyword evidence="3 5" id="KW-0645">Protease</keyword>
<dbReference type="PROSITE" id="PS51767">
    <property type="entry name" value="PEPTIDASE_A1"/>
    <property type="match status" value="1"/>
</dbReference>
<evidence type="ECO:0000313" key="5">
    <source>
        <dbReference type="EMBL" id="EJD36256.1"/>
    </source>
</evidence>
<evidence type="ECO:0000259" key="4">
    <source>
        <dbReference type="PROSITE" id="PS51767"/>
    </source>
</evidence>
<dbReference type="PRINTS" id="PR00792">
    <property type="entry name" value="PEPSIN"/>
</dbReference>
<keyword evidence="2 3" id="KW-0064">Aspartyl protease</keyword>
<dbReference type="AlphaFoldDB" id="J0D924"/>
<evidence type="ECO:0000256" key="3">
    <source>
        <dbReference type="RuleBase" id="RU000454"/>
    </source>
</evidence>
<dbReference type="InterPro" id="IPR001461">
    <property type="entry name" value="Aspartic_peptidase_A1"/>
</dbReference>
<dbReference type="PANTHER" id="PTHR47966:SF51">
    <property type="entry name" value="BETA-SITE APP-CLEAVING ENZYME, ISOFORM A-RELATED"/>
    <property type="match status" value="1"/>
</dbReference>
<accession>J0D924</accession>
<dbReference type="eggNOG" id="KOG1339">
    <property type="taxonomic scope" value="Eukaryota"/>
</dbReference>
<dbReference type="Gene3D" id="2.40.70.10">
    <property type="entry name" value="Acid Proteases"/>
    <property type="match status" value="2"/>
</dbReference>
<evidence type="ECO:0000313" key="6">
    <source>
        <dbReference type="Proteomes" id="UP000006514"/>
    </source>
</evidence>
<dbReference type="EMBL" id="JH687866">
    <property type="protein sequence ID" value="EJD36256.1"/>
    <property type="molecule type" value="Genomic_DNA"/>
</dbReference>
<reference evidence="6" key="1">
    <citation type="journal article" date="2012" name="Science">
        <title>The Paleozoic origin of enzymatic lignin decomposition reconstructed from 31 fungal genomes.</title>
        <authorList>
            <person name="Floudas D."/>
            <person name="Binder M."/>
            <person name="Riley R."/>
            <person name="Barry K."/>
            <person name="Blanchette R.A."/>
            <person name="Henrissat B."/>
            <person name="Martinez A.T."/>
            <person name="Otillar R."/>
            <person name="Spatafora J.W."/>
            <person name="Yadav J.S."/>
            <person name="Aerts A."/>
            <person name="Benoit I."/>
            <person name="Boyd A."/>
            <person name="Carlson A."/>
            <person name="Copeland A."/>
            <person name="Coutinho P.M."/>
            <person name="de Vries R.P."/>
            <person name="Ferreira P."/>
            <person name="Findley K."/>
            <person name="Foster B."/>
            <person name="Gaskell J."/>
            <person name="Glotzer D."/>
            <person name="Gorecki P."/>
            <person name="Heitman J."/>
            <person name="Hesse C."/>
            <person name="Hori C."/>
            <person name="Igarashi K."/>
            <person name="Jurgens J.A."/>
            <person name="Kallen N."/>
            <person name="Kersten P."/>
            <person name="Kohler A."/>
            <person name="Kuees U."/>
            <person name="Kumar T.K.A."/>
            <person name="Kuo A."/>
            <person name="LaButti K."/>
            <person name="Larrondo L.F."/>
            <person name="Lindquist E."/>
            <person name="Ling A."/>
            <person name="Lombard V."/>
            <person name="Lucas S."/>
            <person name="Lundell T."/>
            <person name="Martin R."/>
            <person name="McLaughlin D.J."/>
            <person name="Morgenstern I."/>
            <person name="Morin E."/>
            <person name="Murat C."/>
            <person name="Nagy L.G."/>
            <person name="Nolan M."/>
            <person name="Ohm R.A."/>
            <person name="Patyshakuliyeva A."/>
            <person name="Rokas A."/>
            <person name="Ruiz-Duenas F.J."/>
            <person name="Sabat G."/>
            <person name="Salamov A."/>
            <person name="Samejima M."/>
            <person name="Schmutz J."/>
            <person name="Slot J.C."/>
            <person name="St John F."/>
            <person name="Stenlid J."/>
            <person name="Sun H."/>
            <person name="Sun S."/>
            <person name="Syed K."/>
            <person name="Tsang A."/>
            <person name="Wiebenga A."/>
            <person name="Young D."/>
            <person name="Pisabarro A."/>
            <person name="Eastwood D.C."/>
            <person name="Martin F."/>
            <person name="Cullen D."/>
            <person name="Grigoriev I.V."/>
            <person name="Hibbett D.S."/>
        </authorList>
    </citation>
    <scope>NUCLEOTIDE SEQUENCE [LARGE SCALE GENOMIC DNA]</scope>
    <source>
        <strain evidence="6">TFB10046</strain>
    </source>
</reference>
<dbReference type="SUPFAM" id="SSF50630">
    <property type="entry name" value="Acid proteases"/>
    <property type="match status" value="1"/>
</dbReference>
<feature type="domain" description="Peptidase A1" evidence="4">
    <location>
        <begin position="318"/>
        <end position="647"/>
    </location>
</feature>
<dbReference type="Gene3D" id="3.80.10.10">
    <property type="entry name" value="Ribonuclease Inhibitor"/>
    <property type="match status" value="1"/>
</dbReference>
<dbReference type="Pfam" id="PF00026">
    <property type="entry name" value="Asp"/>
    <property type="match status" value="1"/>
</dbReference>
<evidence type="ECO:0000256" key="1">
    <source>
        <dbReference type="ARBA" id="ARBA00007447"/>
    </source>
</evidence>
<dbReference type="OrthoDB" id="15189at2759"/>
<dbReference type="GO" id="GO:0006508">
    <property type="term" value="P:proteolysis"/>
    <property type="evidence" value="ECO:0007669"/>
    <property type="project" value="UniProtKB-KW"/>
</dbReference>
<organism evidence="5 6">
    <name type="scientific">Auricularia subglabra (strain TFB-10046 / SS5)</name>
    <name type="common">White-rot fungus</name>
    <name type="synonym">Auricularia delicata (strain TFB10046)</name>
    <dbReference type="NCBI Taxonomy" id="717982"/>
    <lineage>
        <taxon>Eukaryota</taxon>
        <taxon>Fungi</taxon>
        <taxon>Dikarya</taxon>
        <taxon>Basidiomycota</taxon>
        <taxon>Agaricomycotina</taxon>
        <taxon>Agaricomycetes</taxon>
        <taxon>Auriculariales</taxon>
        <taxon>Auriculariaceae</taxon>
        <taxon>Auricularia</taxon>
    </lineage>
</organism>
<proteinExistence type="inferred from homology"/>
<comment type="similarity">
    <text evidence="1 3">Belongs to the peptidase A1 family.</text>
</comment>
<dbReference type="InterPro" id="IPR021109">
    <property type="entry name" value="Peptidase_aspartic_dom_sf"/>
</dbReference>
<evidence type="ECO:0000256" key="2">
    <source>
        <dbReference type="ARBA" id="ARBA00022750"/>
    </source>
</evidence>
<dbReference type="PANTHER" id="PTHR47966">
    <property type="entry name" value="BETA-SITE APP-CLEAVING ENZYME, ISOFORM A-RELATED"/>
    <property type="match status" value="1"/>
</dbReference>
<gene>
    <name evidence="5" type="ORF">AURDEDRAFT_174647</name>
</gene>
<dbReference type="PROSITE" id="PS00141">
    <property type="entry name" value="ASP_PROTEASE"/>
    <property type="match status" value="1"/>
</dbReference>
<keyword evidence="6" id="KW-1185">Reference proteome</keyword>
<dbReference type="GO" id="GO:0004190">
    <property type="term" value="F:aspartic-type endopeptidase activity"/>
    <property type="evidence" value="ECO:0007669"/>
    <property type="project" value="UniProtKB-KW"/>
</dbReference>
<dbReference type="KEGG" id="adl:AURDEDRAFT_174647"/>
<dbReference type="InterPro" id="IPR033121">
    <property type="entry name" value="PEPTIDASE_A1"/>
</dbReference>
<name>J0D924_AURST</name>
<dbReference type="InterPro" id="IPR001969">
    <property type="entry name" value="Aspartic_peptidase_AS"/>
</dbReference>
<keyword evidence="3" id="KW-0378">Hydrolase</keyword>
<protein>
    <submittedName>
        <fullName evidence="5">Acid protease</fullName>
    </submittedName>
</protein>
<sequence>MITPSYLELSQADRASPPAGIKIMLGGEEGAAALLADLSATPCKIPNDWISSVGSLECYSDESNLTVATLLRLCSRLPQLRVLDLCNLQAPLDDFPGLINSIMRSNAFENVTHCVLGSYAPGATPLTAAYAIISSMRKVQRVELDMFAFPWQEAERERIQNLGLAHVRLRSYTCAAFFFRCALPIVDSADTLEHLEIILDDKWHTNIANKFASALRTRSFVRLRALDVFNEANAFQYRGTMTEAIQSIFKECPNLPLLPAVFIAVSFLHTAAGARLSARELSTTPGIRFTTLARRAPDDKLPTSPKGIRAGNFENTAYVGNLTLGSKSFLVQLDTGSSDLWVDHGSQTIEQLGGDSIPGAPRVKMSYALGSVDGTPVYGDVSLGDYHSQKQLMLSADGAANLEALKKYGISGILGLGLDGGALIPTILTGEDAEAHSFLGNIFAQNASAGSFTTWYLGRDGDGLMTINELPESYAEPIKAAPEIIVHSPLAGDIPRWAIEVASIEVGGKKTDLISELTGGTTRAIAVVDTGATLSFIPKEITDLIYSGVPGAKYASTVGVWVVPCTASIDVAFTIGRTRYFVDPLDVLSRPAEIKIGGKAASVCIGGFIPAPAALQQQLELDLLLGDNFLRNVFSVLHYNTPSMQLLSVTDETEAKAQFAGLRDETMKAFPPEVDLTDEKTFNDVVSALGANPLGDDPGSSSGDGNSVSDAATHLTSWNAPVLIVLFSVVMFLL</sequence>
<dbReference type="InParanoid" id="J0D924"/>
<dbReference type="Proteomes" id="UP000006514">
    <property type="component" value="Unassembled WGS sequence"/>
</dbReference>